<dbReference type="InterPro" id="IPR017932">
    <property type="entry name" value="GATase_2_dom"/>
</dbReference>
<dbReference type="GO" id="GO:0019676">
    <property type="term" value="P:ammonia assimilation cycle"/>
    <property type="evidence" value="ECO:0007669"/>
    <property type="project" value="TreeGrafter"/>
</dbReference>
<keyword evidence="15" id="KW-0003">3Fe-4S</keyword>
<dbReference type="EMBL" id="VLNY01000001">
    <property type="protein sequence ID" value="KAA0024831.1"/>
    <property type="molecule type" value="Genomic_DNA"/>
</dbReference>
<evidence type="ECO:0000256" key="1">
    <source>
        <dbReference type="ARBA" id="ARBA00001917"/>
    </source>
</evidence>
<dbReference type="Pfam" id="PF01493">
    <property type="entry name" value="GXGXG"/>
    <property type="match status" value="1"/>
</dbReference>
<dbReference type="CDD" id="cd00713">
    <property type="entry name" value="GltS"/>
    <property type="match status" value="1"/>
</dbReference>
<keyword evidence="12" id="KW-0408">Iron</keyword>
<comment type="pathway">
    <text evidence="16">Amino-acid biosynthesis.</text>
</comment>
<dbReference type="InterPro" id="IPR006982">
    <property type="entry name" value="Glu_synth_centr_N"/>
</dbReference>
<comment type="similarity">
    <text evidence="4">Belongs to the glutamate synthase family.</text>
</comment>
<dbReference type="Pfam" id="PF04898">
    <property type="entry name" value="Glu_syn_central"/>
    <property type="match status" value="1"/>
</dbReference>
<dbReference type="Pfam" id="PF00310">
    <property type="entry name" value="GATase_2"/>
    <property type="match status" value="1"/>
</dbReference>
<evidence type="ECO:0000259" key="17">
    <source>
        <dbReference type="PROSITE" id="PS51278"/>
    </source>
</evidence>
<evidence type="ECO:0000256" key="6">
    <source>
        <dbReference type="ARBA" id="ARBA00022630"/>
    </source>
</evidence>
<keyword evidence="11 18" id="KW-0560">Oxidoreductase</keyword>
<evidence type="ECO:0000256" key="12">
    <source>
        <dbReference type="ARBA" id="ARBA00023004"/>
    </source>
</evidence>
<dbReference type="FunFam" id="3.20.20.70:FF:000031">
    <property type="entry name" value="Glutamate synthase 1 [NADH]"/>
    <property type="match status" value="1"/>
</dbReference>
<evidence type="ECO:0000256" key="2">
    <source>
        <dbReference type="ARBA" id="ARBA00001927"/>
    </source>
</evidence>
<keyword evidence="10" id="KW-0315">Glutamine amidotransferase</keyword>
<dbReference type="Gene3D" id="2.160.20.60">
    <property type="entry name" value="Glutamate synthase, alpha subunit, C-terminal domain"/>
    <property type="match status" value="1"/>
</dbReference>
<evidence type="ECO:0000313" key="18">
    <source>
        <dbReference type="EMBL" id="KAA0024831.1"/>
    </source>
</evidence>
<evidence type="ECO:0000256" key="7">
    <source>
        <dbReference type="ARBA" id="ARBA00022643"/>
    </source>
</evidence>
<dbReference type="InterPro" id="IPR050711">
    <property type="entry name" value="ET-N_metabolism_enzyme"/>
</dbReference>
<keyword evidence="5" id="KW-0028">Amino-acid biosynthesis</keyword>
<dbReference type="EC" id="1.4.1.13" evidence="18"/>
<comment type="cofactor">
    <cofactor evidence="1">
        <name>FMN</name>
        <dbReference type="ChEBI" id="CHEBI:58210"/>
    </cofactor>
</comment>
<keyword evidence="19" id="KW-1185">Reference proteome</keyword>
<dbReference type="PROSITE" id="PS51278">
    <property type="entry name" value="GATASE_TYPE_2"/>
    <property type="match status" value="1"/>
</dbReference>
<dbReference type="InterPro" id="IPR036485">
    <property type="entry name" value="Glu_synth_asu_C_sf"/>
</dbReference>
<evidence type="ECO:0000256" key="3">
    <source>
        <dbReference type="ARBA" id="ARBA00001974"/>
    </source>
</evidence>
<dbReference type="GO" id="GO:0046872">
    <property type="term" value="F:metal ion binding"/>
    <property type="evidence" value="ECO:0007669"/>
    <property type="project" value="UniProtKB-KW"/>
</dbReference>
<comment type="caution">
    <text evidence="18">The sequence shown here is derived from an EMBL/GenBank/DDBJ whole genome shotgun (WGS) entry which is preliminary data.</text>
</comment>
<evidence type="ECO:0000256" key="4">
    <source>
        <dbReference type="ARBA" id="ARBA00009716"/>
    </source>
</evidence>
<evidence type="ECO:0000256" key="9">
    <source>
        <dbReference type="ARBA" id="ARBA00022827"/>
    </source>
</evidence>
<dbReference type="GO" id="GO:0004355">
    <property type="term" value="F:glutamate synthase (NADPH) activity"/>
    <property type="evidence" value="ECO:0007669"/>
    <property type="project" value="UniProtKB-EC"/>
</dbReference>
<comment type="cofactor">
    <cofactor evidence="3">
        <name>FAD</name>
        <dbReference type="ChEBI" id="CHEBI:57692"/>
    </cofactor>
</comment>
<dbReference type="SUPFAM" id="SSF56235">
    <property type="entry name" value="N-terminal nucleophile aminohydrolases (Ntn hydrolases)"/>
    <property type="match status" value="1"/>
</dbReference>
<keyword evidence="14" id="KW-0314">Glutamate biosynthesis</keyword>
<dbReference type="FunFam" id="3.60.20.10:FF:000001">
    <property type="entry name" value="Glutamate synthase, large subunit"/>
    <property type="match status" value="1"/>
</dbReference>
<evidence type="ECO:0000256" key="10">
    <source>
        <dbReference type="ARBA" id="ARBA00022962"/>
    </source>
</evidence>
<dbReference type="InterPro" id="IPR029055">
    <property type="entry name" value="Ntn_hydrolases_N"/>
</dbReference>
<dbReference type="RefSeq" id="WP_149428606.1">
    <property type="nucleotide sequence ID" value="NZ_VLNY01000001.1"/>
</dbReference>
<accession>A0A5A7SKS8</accession>
<sequence length="1531" mass="166043">MKQPPGRQGLYDPVNEHDACGVAFVVDMHGRRSRDIVDKAITALINLEHRGAAGAEPNSGDGAGILLQVPDKFFRAVVDFELPAEGAYATGIAFLPQARAEAAKASIGVEQIVSEEGLEVLGWRDVPTDESSLGALARDAMPTFRQVFIGSRKTSSVQISGMELERRAYIIRKRTEHELGTDGAGRGATGSESVYFPSLSGRTFVYKGMLTTPQLKAFYVDLQDERLESALGLVHSRFSTNTFPSWPLAHPFRRVAHNGEINTVTGNENWMRAREALIESDVFGEGKLEKIFPVCTPGASDTARFDEVLELLHLGGRSLPHAVLMMIPEAWERHESMDPERKAFYRYHASLMEPWDGPASVCFTDGTLVGAVLDRNGLRPGRLWVTDDGLVVMASEVGVLDIDPAKVIQKVRLQPGRMFLVDTEQGRIVSDDEVKATLAAEHPYQQWLDEGLTELADLPERPHVHMPHDRVLIRQQIFGYTTEELNLLISPMAKTGGEALGSMGTDTPVAVLSARPRLIFDYFSQLFAQVTNPPLDAIREEVVTSLGGTIGPESDLIEPGPEACKQIVLPSPILHNDDLAKLVHINDDGTQDGLRSVVVRGLYQVADGGEGLRDALEAIRAQVSAAIDGGARIIVLSDRESNEKLAPIPSLLLTSAVHHHLVRERTRTKVGLIIEAGDAREVHHMATLVGFGAAAINPYMAFESIEDMLDRGALDGIEREVAIKNYIKAAGKGVLKVMSKMGISTVASYTGAQLFQVIGLSQKLVDEYFTGLRSQLGGIGLDEIAADITTRHGVAYLENRQERAHRELDTGGEYQWRRDGEYHLFNPETVFKLQHSTKTGQYDVFKEYTSLVDDQSERLASLRGLFTFKTEGRTPVPIEEVEPASEIVKRFSTGAMSYGSISAEAHETLAIAMNRLGGRSNSGEGGESVDRFEPDENGDWRRSAIKQVASGRFGVTSHYLSNCTDIQIKMAQGAKPGEGGQLPAHKVYPWVAEVRHSTPGVGLISPPPHHDIYSIEDLAQLIHDLKNANPSARVHVKLVSEVGVGTVAAGVSKAHADVVLISGHDGGTGATPLTSMKHAGAPWELGLAETQQTLLLNGLRDRIVVQVDGQLKTGRDVIVAALLGGEEFGFATAPLVVSGCIMMRVCHLDTCPVGVATQNPVLRKRYAGKPEFVENFFLFIAEEVREYLAQLGFRTLNEAVGQVQMLNTTKAKEVWKASKLDLSPILEDVESAFMNQSLYNTGTQDHGLDKALDQQLIAQSRNALDRGEKVVFESKITNVNRTVGTMLGHEVTKAYGGAGLPDDTIDITFTGSAGNSFGAFVPAGVSLTVFGDANDYVGKGLSGGHLVVRPSLTAPADFVAEDNIIAGNVILFGATSGEALIRGVAGERFAVRNSGATAVVEGVGDHGCEYMTGGKVVILGETGRNFGAGMSGGVAYVYNPGATFEANLNTELVDLEDLEGDDFTWLKDTITRHRDKTESAVAERILSDWSQQVNHFVKVMPRDYKKVLLAISEAEKDGRNVDEAIMEAARG</sequence>
<dbReference type="SUPFAM" id="SSF69336">
    <property type="entry name" value="Alpha subunit of glutamate synthase, C-terminal domain"/>
    <property type="match status" value="1"/>
</dbReference>
<organism evidence="18 19">
    <name type="scientific">Antrihabitans cavernicola</name>
    <dbReference type="NCBI Taxonomy" id="2495913"/>
    <lineage>
        <taxon>Bacteria</taxon>
        <taxon>Bacillati</taxon>
        <taxon>Actinomycetota</taxon>
        <taxon>Actinomycetes</taxon>
        <taxon>Mycobacteriales</taxon>
        <taxon>Nocardiaceae</taxon>
        <taxon>Antrihabitans</taxon>
    </lineage>
</organism>
<dbReference type="CDD" id="cd00982">
    <property type="entry name" value="gltB_C"/>
    <property type="match status" value="1"/>
</dbReference>
<dbReference type="InterPro" id="IPR013785">
    <property type="entry name" value="Aldolase_TIM"/>
</dbReference>
<dbReference type="OrthoDB" id="9758182at2"/>
<keyword evidence="9" id="KW-0274">FAD</keyword>
<dbReference type="FunFam" id="2.160.20.60:FF:000001">
    <property type="entry name" value="Glutamate synthase, large subunit"/>
    <property type="match status" value="1"/>
</dbReference>
<dbReference type="GO" id="GO:0006537">
    <property type="term" value="P:glutamate biosynthetic process"/>
    <property type="evidence" value="ECO:0007669"/>
    <property type="project" value="UniProtKB-KW"/>
</dbReference>
<dbReference type="PANTHER" id="PTHR11938:SF133">
    <property type="entry name" value="GLUTAMATE SYNTHASE (NADH)"/>
    <property type="match status" value="1"/>
</dbReference>
<dbReference type="Proteomes" id="UP000322244">
    <property type="component" value="Unassembled WGS sequence"/>
</dbReference>
<dbReference type="NCBIfam" id="NF008730">
    <property type="entry name" value="PRK11750.1"/>
    <property type="match status" value="1"/>
</dbReference>
<comment type="cofactor">
    <cofactor evidence="2">
        <name>[3Fe-4S] cluster</name>
        <dbReference type="ChEBI" id="CHEBI:21137"/>
    </cofactor>
</comment>
<evidence type="ECO:0000256" key="14">
    <source>
        <dbReference type="ARBA" id="ARBA00023164"/>
    </source>
</evidence>
<dbReference type="SUPFAM" id="SSF51395">
    <property type="entry name" value="FMN-linked oxidoreductases"/>
    <property type="match status" value="1"/>
</dbReference>
<evidence type="ECO:0000256" key="13">
    <source>
        <dbReference type="ARBA" id="ARBA00023014"/>
    </source>
</evidence>
<dbReference type="FunFam" id="3.20.20.70:FF:000053">
    <property type="entry name" value="Glutamate synthase large subunit"/>
    <property type="match status" value="1"/>
</dbReference>
<reference evidence="18 19" key="1">
    <citation type="submission" date="2019-07" db="EMBL/GenBank/DDBJ databases">
        <title>Rhodococcus cavernicolus sp. nov., isolated from a cave.</title>
        <authorList>
            <person name="Lee S.D."/>
        </authorList>
    </citation>
    <scope>NUCLEOTIDE SEQUENCE [LARGE SCALE GENOMIC DNA]</scope>
    <source>
        <strain evidence="18 19">C1-24</strain>
    </source>
</reference>
<gene>
    <name evidence="18" type="primary">gltB</name>
    <name evidence="18" type="ORF">FOY51_02560</name>
</gene>
<evidence type="ECO:0000256" key="5">
    <source>
        <dbReference type="ARBA" id="ARBA00022605"/>
    </source>
</evidence>
<dbReference type="PANTHER" id="PTHR11938">
    <property type="entry name" value="FAD NADPH DEHYDROGENASE/OXIDOREDUCTASE"/>
    <property type="match status" value="1"/>
</dbReference>
<keyword evidence="7" id="KW-0288">FMN</keyword>
<keyword evidence="8" id="KW-0479">Metal-binding</keyword>
<dbReference type="InterPro" id="IPR002932">
    <property type="entry name" value="Glu_synthdom"/>
</dbReference>
<evidence type="ECO:0000256" key="16">
    <source>
        <dbReference type="ARBA" id="ARBA00029440"/>
    </source>
</evidence>
<evidence type="ECO:0000256" key="15">
    <source>
        <dbReference type="ARBA" id="ARBA00023291"/>
    </source>
</evidence>
<feature type="domain" description="Glutamine amidotransferase type-2" evidence="17">
    <location>
        <begin position="20"/>
        <end position="424"/>
    </location>
</feature>
<proteinExistence type="inferred from homology"/>
<dbReference type="CDD" id="cd02808">
    <property type="entry name" value="GltS_FMN"/>
    <property type="match status" value="1"/>
</dbReference>
<dbReference type="Pfam" id="PF01645">
    <property type="entry name" value="Glu_synthase"/>
    <property type="match status" value="1"/>
</dbReference>
<evidence type="ECO:0000313" key="19">
    <source>
        <dbReference type="Proteomes" id="UP000322244"/>
    </source>
</evidence>
<name>A0A5A7SKS8_9NOCA</name>
<protein>
    <submittedName>
        <fullName evidence="18">Glutamate synthase large subunit</fullName>
        <ecNumber evidence="18">1.4.1.13</ecNumber>
    </submittedName>
</protein>
<keyword evidence="13" id="KW-0411">Iron-sulfur</keyword>
<dbReference type="Gene3D" id="3.20.20.70">
    <property type="entry name" value="Aldolase class I"/>
    <property type="match status" value="2"/>
</dbReference>
<dbReference type="InterPro" id="IPR002489">
    <property type="entry name" value="Glu_synth_asu_C"/>
</dbReference>
<dbReference type="GO" id="GO:0051538">
    <property type="term" value="F:3 iron, 4 sulfur cluster binding"/>
    <property type="evidence" value="ECO:0007669"/>
    <property type="project" value="UniProtKB-KW"/>
</dbReference>
<keyword evidence="6" id="KW-0285">Flavoprotein</keyword>
<dbReference type="Gene3D" id="3.60.20.10">
    <property type="entry name" value="Glutamine Phosphoribosylpyrophosphate, subunit 1, domain 1"/>
    <property type="match status" value="1"/>
</dbReference>
<evidence type="ECO:0000256" key="11">
    <source>
        <dbReference type="ARBA" id="ARBA00023002"/>
    </source>
</evidence>
<evidence type="ECO:0000256" key="8">
    <source>
        <dbReference type="ARBA" id="ARBA00022723"/>
    </source>
</evidence>